<evidence type="ECO:0000313" key="3">
    <source>
        <dbReference type="Proteomes" id="UP000032309"/>
    </source>
</evidence>
<accession>A0ABQ0K1S3</accession>
<feature type="signal peptide" evidence="1">
    <location>
        <begin position="1"/>
        <end position="24"/>
    </location>
</feature>
<protein>
    <submittedName>
        <fullName evidence="2">Uncharacterized protein</fullName>
    </submittedName>
</protein>
<keyword evidence="1" id="KW-0732">Signal</keyword>
<keyword evidence="3" id="KW-1185">Reference proteome</keyword>
<dbReference type="EMBL" id="BAFN01000001">
    <property type="protein sequence ID" value="GAN35044.1"/>
    <property type="molecule type" value="Genomic_DNA"/>
</dbReference>
<proteinExistence type="predicted"/>
<comment type="caution">
    <text evidence="2">The sequence shown here is derived from an EMBL/GenBank/DDBJ whole genome shotgun (WGS) entry which is preliminary data.</text>
</comment>
<dbReference type="RefSeq" id="WP_052564989.1">
    <property type="nucleotide sequence ID" value="NZ_BAFN01000001.1"/>
</dbReference>
<dbReference type="Proteomes" id="UP000032309">
    <property type="component" value="Unassembled WGS sequence"/>
</dbReference>
<evidence type="ECO:0000313" key="2">
    <source>
        <dbReference type="EMBL" id="GAN35044.1"/>
    </source>
</evidence>
<feature type="chain" id="PRO_5045943680" evidence="1">
    <location>
        <begin position="25"/>
        <end position="181"/>
    </location>
</feature>
<organism evidence="2 3">
    <name type="scientific">Candidatus Brocadia sinica JPN1</name>
    <dbReference type="NCBI Taxonomy" id="1197129"/>
    <lineage>
        <taxon>Bacteria</taxon>
        <taxon>Pseudomonadati</taxon>
        <taxon>Planctomycetota</taxon>
        <taxon>Candidatus Brocadiia</taxon>
        <taxon>Candidatus Brocadiales</taxon>
        <taxon>Candidatus Brocadiaceae</taxon>
        <taxon>Candidatus Brocadia</taxon>
    </lineage>
</organism>
<sequence>MLKNNCFKKCMVFLLIFYASYPHAASAHEGHSHEAVITIGKKTVVHLQTILSTYQVVYTHLVKKDLHGIAGLARKLSEASSLAAKTEPDGAGRHMMEHVHAGAEGLEKAQNIQDAQKAFVSVSDALLPFFKSWPNQLKRNELKMCQCKHDGHCWLQPQNHPDACPYSADQAKMCSDIEEIK</sequence>
<gene>
    <name evidence="2" type="ORF">BROSI_A3590</name>
</gene>
<evidence type="ECO:0000256" key="1">
    <source>
        <dbReference type="SAM" id="SignalP"/>
    </source>
</evidence>
<reference evidence="3" key="1">
    <citation type="journal article" date="2015" name="Genome Announc.">
        <title>Draft Genome Sequence of an Anaerobic Ammonium-Oxidizing Bacterium, "Candidatus Brocadia sinica".</title>
        <authorList>
            <person name="Oshiki M."/>
            <person name="Shinyako-Hata K."/>
            <person name="Satoh H."/>
            <person name="Okabe S."/>
        </authorList>
    </citation>
    <scope>NUCLEOTIDE SEQUENCE [LARGE SCALE GENOMIC DNA]</scope>
    <source>
        <strain evidence="3">JPN1</strain>
    </source>
</reference>
<name>A0ABQ0K1S3_9BACT</name>